<dbReference type="SUPFAM" id="SSF54909">
    <property type="entry name" value="Dimeric alpha+beta barrel"/>
    <property type="match status" value="1"/>
</dbReference>
<dbReference type="InterPro" id="IPR011008">
    <property type="entry name" value="Dimeric_a/b-barrel"/>
</dbReference>
<name>A0A2G3PM36_WILMA</name>
<evidence type="ECO:0000313" key="3">
    <source>
        <dbReference type="Proteomes" id="UP000225108"/>
    </source>
</evidence>
<dbReference type="Proteomes" id="UP000225108">
    <property type="component" value="Unassembled WGS sequence"/>
</dbReference>
<dbReference type="RefSeq" id="WP_099382905.1">
    <property type="nucleotide sequence ID" value="NZ_PEBD01000008.1"/>
</dbReference>
<dbReference type="EMBL" id="PEBD01000008">
    <property type="protein sequence ID" value="PHV66899.1"/>
    <property type="molecule type" value="Genomic_DNA"/>
</dbReference>
<dbReference type="PROSITE" id="PS51725">
    <property type="entry name" value="ABM"/>
    <property type="match status" value="1"/>
</dbReference>
<proteinExistence type="predicted"/>
<keyword evidence="2" id="KW-0503">Monooxygenase</keyword>
<feature type="domain" description="ABM" evidence="1">
    <location>
        <begin position="2"/>
        <end position="91"/>
    </location>
</feature>
<evidence type="ECO:0000313" key="2">
    <source>
        <dbReference type="EMBL" id="PHV66899.1"/>
    </source>
</evidence>
<organism evidence="2 3">
    <name type="scientific">Williamsia marianensis</name>
    <dbReference type="NCBI Taxonomy" id="85044"/>
    <lineage>
        <taxon>Bacteria</taxon>
        <taxon>Bacillati</taxon>
        <taxon>Actinomycetota</taxon>
        <taxon>Actinomycetes</taxon>
        <taxon>Mycobacteriales</taxon>
        <taxon>Nocardiaceae</taxon>
        <taxon>Williamsia</taxon>
    </lineage>
</organism>
<evidence type="ECO:0000259" key="1">
    <source>
        <dbReference type="PROSITE" id="PS51725"/>
    </source>
</evidence>
<keyword evidence="2" id="KW-0560">Oxidoreductase</keyword>
<comment type="caution">
    <text evidence="2">The sequence shown here is derived from an EMBL/GenBank/DDBJ whole genome shotgun (WGS) entry which is preliminary data.</text>
</comment>
<dbReference type="AlphaFoldDB" id="A0A2G3PM36"/>
<protein>
    <submittedName>
        <fullName evidence="2">Antibiotic biosynthesis monooxygenase</fullName>
    </submittedName>
</protein>
<reference evidence="2 3" key="1">
    <citation type="submission" date="2017-10" db="EMBL/GenBank/DDBJ databases">
        <title>The draft genome sequence of Williamsia sp. BULT 1.1 isolated from the semi-arid grassland soils from South Africa.</title>
        <authorList>
            <person name="Kabwe M.H."/>
            <person name="Govender N."/>
            <person name="Mutseka Lunga P."/>
            <person name="Vikram S."/>
            <person name="Makhalanyane T.P."/>
        </authorList>
    </citation>
    <scope>NUCLEOTIDE SEQUENCE [LARGE SCALE GENOMIC DNA]</scope>
    <source>
        <strain evidence="2 3">BULT 1.1</strain>
    </source>
</reference>
<gene>
    <name evidence="2" type="ORF">CSW57_11665</name>
</gene>
<sequence>MIIVAGYLTVDPTDRPHYLDSCAEVVRSARAAPGCIDFALGADLVEPARINVYERWATEQQLHDFRGSGPDSEQTATIIDVDVREFTVLDA</sequence>
<dbReference type="GO" id="GO:0004497">
    <property type="term" value="F:monooxygenase activity"/>
    <property type="evidence" value="ECO:0007669"/>
    <property type="project" value="UniProtKB-KW"/>
</dbReference>
<accession>A0A2G3PM36</accession>
<dbReference type="InterPro" id="IPR007138">
    <property type="entry name" value="ABM_dom"/>
</dbReference>
<dbReference type="Gene3D" id="3.30.70.100">
    <property type="match status" value="1"/>
</dbReference>
<dbReference type="Pfam" id="PF03992">
    <property type="entry name" value="ABM"/>
    <property type="match status" value="1"/>
</dbReference>